<evidence type="ECO:0000313" key="3">
    <source>
        <dbReference type="EMBL" id="UWP87143.1"/>
    </source>
</evidence>
<accession>A0ABY5WAP8</accession>
<dbReference type="PRINTS" id="PR01543">
    <property type="entry name" value="ANATRNSFRASE"/>
</dbReference>
<dbReference type="InterPro" id="IPR001447">
    <property type="entry name" value="Arylamine_N-AcTrfase"/>
</dbReference>
<proteinExistence type="inferred from homology"/>
<protein>
    <submittedName>
        <fullName evidence="3">Arylamine N-acetyltransferase</fullName>
    </submittedName>
</protein>
<sequence>MLDDQTVEEYLHRIGARRPAVPDLAGLRHLQERHVLSVPFENLGYHLGEEIHLGGAVIDKIVRERRGGGCYETNPAFGLLLTTLGYEVEILPGRVYRPTGLGPPFCHLALRVTVGGEPWLVDTGFGRNSRLPLRFSTEDGQPDPHGTYHVRGGEVTLDGKPLYRLDDRPAALDDFRPTLWWWRTCPDSPFLQDVFCSLPTVDGRVTLKGRRLTVDAGGERTRTDLTDDAAVLAAYRKHFGFDLDRLPRDPLVPAGGTTGITLD</sequence>
<dbReference type="Gene3D" id="3.30.2140.10">
    <property type="entry name" value="Arylamine N-acetyltransferase"/>
    <property type="match status" value="1"/>
</dbReference>
<reference evidence="3" key="2">
    <citation type="submission" date="2022-09" db="EMBL/GenBank/DDBJ databases">
        <title>Biosynthetic gene clusters of Dactylosporangioum fulvum.</title>
        <authorList>
            <person name="Caradec T."/>
        </authorList>
    </citation>
    <scope>NUCLEOTIDE SEQUENCE</scope>
    <source>
        <strain evidence="3">NRRL B-16292</strain>
    </source>
</reference>
<dbReference type="Pfam" id="PF00797">
    <property type="entry name" value="Acetyltransf_2"/>
    <property type="match status" value="1"/>
</dbReference>
<name>A0ABY5WAP8_9ACTN</name>
<organism evidence="3 4">
    <name type="scientific">Dactylosporangium fulvum</name>
    <dbReference type="NCBI Taxonomy" id="53359"/>
    <lineage>
        <taxon>Bacteria</taxon>
        <taxon>Bacillati</taxon>
        <taxon>Actinomycetota</taxon>
        <taxon>Actinomycetes</taxon>
        <taxon>Micromonosporales</taxon>
        <taxon>Micromonosporaceae</taxon>
        <taxon>Dactylosporangium</taxon>
    </lineage>
</organism>
<gene>
    <name evidence="3" type="ORF">Dfulv_24030</name>
</gene>
<dbReference type="Gene3D" id="2.40.128.150">
    <property type="entry name" value="Cysteine proteinases"/>
    <property type="match status" value="1"/>
</dbReference>
<dbReference type="RefSeq" id="WP_259867034.1">
    <property type="nucleotide sequence ID" value="NZ_BAAAST010000123.1"/>
</dbReference>
<dbReference type="PANTHER" id="PTHR11786:SF0">
    <property type="entry name" value="ARYLAMINE N-ACETYLTRANSFERASE 4-RELATED"/>
    <property type="match status" value="1"/>
</dbReference>
<evidence type="ECO:0000256" key="1">
    <source>
        <dbReference type="ARBA" id="ARBA00006547"/>
    </source>
</evidence>
<dbReference type="InterPro" id="IPR038765">
    <property type="entry name" value="Papain-like_cys_pep_sf"/>
</dbReference>
<dbReference type="EMBL" id="CP073720">
    <property type="protein sequence ID" value="UWP87143.1"/>
    <property type="molecule type" value="Genomic_DNA"/>
</dbReference>
<keyword evidence="4" id="KW-1185">Reference proteome</keyword>
<dbReference type="PANTHER" id="PTHR11786">
    <property type="entry name" value="N-HYDROXYARYLAMINE O-ACETYLTRANSFERASE"/>
    <property type="match status" value="1"/>
</dbReference>
<evidence type="ECO:0000313" key="4">
    <source>
        <dbReference type="Proteomes" id="UP001059617"/>
    </source>
</evidence>
<reference evidence="3" key="1">
    <citation type="submission" date="2021-04" db="EMBL/GenBank/DDBJ databases">
        <authorList>
            <person name="Hartkoorn R.C."/>
            <person name="Beaudoing E."/>
            <person name="Hot D."/>
        </authorList>
    </citation>
    <scope>NUCLEOTIDE SEQUENCE</scope>
    <source>
        <strain evidence="3">NRRL B-16292</strain>
    </source>
</reference>
<dbReference type="SUPFAM" id="SSF54001">
    <property type="entry name" value="Cysteine proteinases"/>
    <property type="match status" value="1"/>
</dbReference>
<evidence type="ECO:0000256" key="2">
    <source>
        <dbReference type="RuleBase" id="RU003452"/>
    </source>
</evidence>
<comment type="similarity">
    <text evidence="1 2">Belongs to the arylamine N-acetyltransferase family.</text>
</comment>
<dbReference type="Proteomes" id="UP001059617">
    <property type="component" value="Chromosome"/>
</dbReference>